<feature type="domain" description="Cytochrome oxidase subunit I profile" evidence="21">
    <location>
        <begin position="19"/>
        <end position="461"/>
    </location>
</feature>
<feature type="transmembrane region" description="Helical" evidence="20">
    <location>
        <begin position="345"/>
        <end position="367"/>
    </location>
</feature>
<feature type="transmembrane region" description="Helical" evidence="20">
    <location>
        <begin position="309"/>
        <end position="325"/>
    </location>
</feature>
<keyword evidence="16 20" id="KW-0472">Membrane</keyword>
<dbReference type="EMBL" id="FWZT01000004">
    <property type="protein sequence ID" value="SMF05917.1"/>
    <property type="molecule type" value="Genomic_DNA"/>
</dbReference>
<dbReference type="UniPathway" id="UPA00705"/>
<feature type="transmembrane region" description="Helical" evidence="20">
    <location>
        <begin position="133"/>
        <end position="154"/>
    </location>
</feature>
<evidence type="ECO:0000256" key="7">
    <source>
        <dbReference type="ARBA" id="ARBA00022617"/>
    </source>
</evidence>
<dbReference type="Proteomes" id="UP000192907">
    <property type="component" value="Unassembled WGS sequence"/>
</dbReference>
<organism evidence="23 24">
    <name type="scientific">Pseudobacteriovorax antillogorgiicola</name>
    <dbReference type="NCBI Taxonomy" id="1513793"/>
    <lineage>
        <taxon>Bacteria</taxon>
        <taxon>Pseudomonadati</taxon>
        <taxon>Bdellovibrionota</taxon>
        <taxon>Oligoflexia</taxon>
        <taxon>Oligoflexales</taxon>
        <taxon>Pseudobacteriovoracaceae</taxon>
        <taxon>Pseudobacteriovorax</taxon>
    </lineage>
</organism>
<dbReference type="GO" id="GO:0004129">
    <property type="term" value="F:cytochrome-c oxidase activity"/>
    <property type="evidence" value="ECO:0007669"/>
    <property type="project" value="UniProtKB-EC"/>
</dbReference>
<feature type="binding site" description="axial binding residue" evidence="18">
    <location>
        <position position="63"/>
    </location>
    <ligand>
        <name>heme b</name>
        <dbReference type="ChEBI" id="CHEBI:60344"/>
        <label>1; low-spin</label>
    </ligand>
    <ligandPart>
        <name>Fe</name>
        <dbReference type="ChEBI" id="CHEBI:18248"/>
    </ligandPart>
</feature>
<keyword evidence="14 18" id="KW-0408">Iron</keyword>
<evidence type="ECO:0000259" key="21">
    <source>
        <dbReference type="PROSITE" id="PS50855"/>
    </source>
</evidence>
<comment type="catalytic activity">
    <reaction evidence="17">
        <text>4 Fe(II)-[cytochrome c] + O2 + 8 H(+)(in) = 4 Fe(III)-[cytochrome c] + 2 H2O + 4 H(+)(out)</text>
        <dbReference type="Rhea" id="RHEA:11436"/>
        <dbReference type="Rhea" id="RHEA-COMP:10350"/>
        <dbReference type="Rhea" id="RHEA-COMP:14399"/>
        <dbReference type="ChEBI" id="CHEBI:15377"/>
        <dbReference type="ChEBI" id="CHEBI:15378"/>
        <dbReference type="ChEBI" id="CHEBI:15379"/>
        <dbReference type="ChEBI" id="CHEBI:29033"/>
        <dbReference type="ChEBI" id="CHEBI:29034"/>
        <dbReference type="EC" id="7.1.1.9"/>
    </reaction>
</comment>
<dbReference type="OrthoDB" id="5287298at2"/>
<gene>
    <name evidence="23" type="ORF">SAMN06296036_104102</name>
</gene>
<dbReference type="Gene3D" id="1.10.760.10">
    <property type="entry name" value="Cytochrome c-like domain"/>
    <property type="match status" value="1"/>
</dbReference>
<keyword evidence="13 20" id="KW-1133">Transmembrane helix</keyword>
<dbReference type="NCBIfam" id="TIGR00780">
    <property type="entry name" value="ccoN"/>
    <property type="match status" value="1"/>
</dbReference>
<dbReference type="Pfam" id="PF02433">
    <property type="entry name" value="FixO"/>
    <property type="match status" value="1"/>
</dbReference>
<name>A0A1Y6BDI2_9BACT</name>
<feature type="binding site" evidence="18">
    <location>
        <position position="260"/>
    </location>
    <ligand>
        <name>Cu cation</name>
        <dbReference type="ChEBI" id="CHEBI:23378"/>
        <label>B</label>
    </ligand>
</feature>
<evidence type="ECO:0000313" key="23">
    <source>
        <dbReference type="EMBL" id="SMF05917.1"/>
    </source>
</evidence>
<feature type="transmembrane region" description="Helical" evidence="20">
    <location>
        <begin position="96"/>
        <end position="121"/>
    </location>
</feature>
<reference evidence="24" key="1">
    <citation type="submission" date="2017-04" db="EMBL/GenBank/DDBJ databases">
        <authorList>
            <person name="Varghese N."/>
            <person name="Submissions S."/>
        </authorList>
    </citation>
    <scope>NUCLEOTIDE SEQUENCE [LARGE SCALE GENOMIC DNA]</scope>
    <source>
        <strain evidence="24">RKEM611</strain>
    </source>
</reference>
<evidence type="ECO:0000256" key="19">
    <source>
        <dbReference type="RuleBase" id="RU000370"/>
    </source>
</evidence>
<dbReference type="AlphaFoldDB" id="A0A1Y6BDI2"/>
<feature type="binding site" evidence="18">
    <location>
        <position position="261"/>
    </location>
    <ligand>
        <name>Cu cation</name>
        <dbReference type="ChEBI" id="CHEBI:23378"/>
        <label>B</label>
    </ligand>
</feature>
<comment type="similarity">
    <text evidence="19">Belongs to the heme-copper respiratory oxidase family.</text>
</comment>
<feature type="transmembrane region" description="Helical" evidence="20">
    <location>
        <begin position="66"/>
        <end position="84"/>
    </location>
</feature>
<keyword evidence="5 19" id="KW-0813">Transport</keyword>
<feature type="binding site" description="axial binding residue" evidence="18">
    <location>
        <position position="348"/>
    </location>
    <ligand>
        <name>heme b</name>
        <dbReference type="ChEBI" id="CHEBI:60344"/>
        <label>2; high-spin</label>
    </ligand>
    <ligandPart>
        <name>Fe</name>
        <dbReference type="ChEBI" id="CHEBI:18248"/>
    </ligandPart>
</feature>
<dbReference type="InterPro" id="IPR004677">
    <property type="entry name" value="Cyt_c_oxidase_cbb3_su1"/>
</dbReference>
<comment type="subcellular location">
    <subcellularLocation>
        <location evidence="2">Cell membrane</location>
        <topology evidence="2">Multi-pass membrane protein</topology>
    </subcellularLocation>
</comment>
<feature type="binding site" evidence="18">
    <location>
        <position position="210"/>
    </location>
    <ligand>
        <name>Cu cation</name>
        <dbReference type="ChEBI" id="CHEBI:23378"/>
        <label>B</label>
    </ligand>
</feature>
<evidence type="ECO:0000256" key="14">
    <source>
        <dbReference type="ARBA" id="ARBA00023004"/>
    </source>
</evidence>
<dbReference type="EC" id="7.1.1.9" evidence="4"/>
<comment type="pathway">
    <text evidence="3">Energy metabolism; oxidative phosphorylation.</text>
</comment>
<proteinExistence type="inferred from homology"/>
<comment type="cofactor">
    <cofactor evidence="1">
        <name>heme b</name>
        <dbReference type="ChEBI" id="CHEBI:60344"/>
    </cofactor>
</comment>
<dbReference type="InterPro" id="IPR003468">
    <property type="entry name" value="Cyt_c_oxidase_monohaem-su/FixO"/>
</dbReference>
<evidence type="ECO:0000256" key="5">
    <source>
        <dbReference type="ARBA" id="ARBA00022448"/>
    </source>
</evidence>
<feature type="binding site" description="axial binding residue" evidence="18">
    <location>
        <position position="350"/>
    </location>
    <ligand>
        <name>heme b</name>
        <dbReference type="ChEBI" id="CHEBI:60344"/>
        <label>1; low-spin</label>
    </ligand>
    <ligandPart>
        <name>Fe</name>
        <dbReference type="ChEBI" id="CHEBI:18248"/>
    </ligandPart>
</feature>
<evidence type="ECO:0000256" key="1">
    <source>
        <dbReference type="ARBA" id="ARBA00001970"/>
    </source>
</evidence>
<feature type="transmembrane region" description="Helical" evidence="20">
    <location>
        <begin position="240"/>
        <end position="257"/>
    </location>
</feature>
<dbReference type="InterPro" id="IPR000883">
    <property type="entry name" value="Cyt_C_Oxase_1"/>
</dbReference>
<dbReference type="InterPro" id="IPR036909">
    <property type="entry name" value="Cyt_c-like_dom_sf"/>
</dbReference>
<dbReference type="Gene3D" id="1.20.210.10">
    <property type="entry name" value="Cytochrome c oxidase-like, subunit I domain"/>
    <property type="match status" value="1"/>
</dbReference>
<evidence type="ECO:0000259" key="22">
    <source>
        <dbReference type="PROSITE" id="PS51007"/>
    </source>
</evidence>
<keyword evidence="10 18" id="KW-0479">Metal-binding</keyword>
<evidence type="ECO:0000256" key="4">
    <source>
        <dbReference type="ARBA" id="ARBA00012949"/>
    </source>
</evidence>
<dbReference type="NCBIfam" id="NF011053">
    <property type="entry name" value="PRK14485.1"/>
    <property type="match status" value="1"/>
</dbReference>
<feature type="transmembrane region" description="Helical" evidence="20">
    <location>
        <begin position="20"/>
        <end position="46"/>
    </location>
</feature>
<feature type="transmembrane region" description="Helical" evidence="20">
    <location>
        <begin position="493"/>
        <end position="517"/>
    </location>
</feature>
<dbReference type="InterPro" id="IPR023616">
    <property type="entry name" value="Cyt_c_oxase-like_su1_dom"/>
</dbReference>
<dbReference type="SUPFAM" id="SSF46626">
    <property type="entry name" value="Cytochrome c"/>
    <property type="match status" value="1"/>
</dbReference>
<dbReference type="PROSITE" id="PS51007">
    <property type="entry name" value="CYTC"/>
    <property type="match status" value="1"/>
</dbReference>
<keyword evidence="9 19" id="KW-0812">Transmembrane</keyword>
<evidence type="ECO:0000256" key="10">
    <source>
        <dbReference type="ARBA" id="ARBA00022723"/>
    </source>
</evidence>
<keyword evidence="15" id="KW-0186">Copper</keyword>
<evidence type="ECO:0000256" key="20">
    <source>
        <dbReference type="SAM" id="Phobius"/>
    </source>
</evidence>
<dbReference type="GO" id="GO:0022904">
    <property type="term" value="P:respiratory electron transport chain"/>
    <property type="evidence" value="ECO:0007669"/>
    <property type="project" value="TreeGrafter"/>
</dbReference>
<evidence type="ECO:0000256" key="11">
    <source>
        <dbReference type="ARBA" id="ARBA00022967"/>
    </source>
</evidence>
<accession>A0A1Y6BDI2</accession>
<evidence type="ECO:0000256" key="17">
    <source>
        <dbReference type="ARBA" id="ARBA00047816"/>
    </source>
</evidence>
<dbReference type="InterPro" id="IPR009056">
    <property type="entry name" value="Cyt_c-like_dom"/>
</dbReference>
<evidence type="ECO:0000256" key="3">
    <source>
        <dbReference type="ARBA" id="ARBA00004673"/>
    </source>
</evidence>
<evidence type="ECO:0000256" key="15">
    <source>
        <dbReference type="ARBA" id="ARBA00023008"/>
    </source>
</evidence>
<dbReference type="GO" id="GO:0046872">
    <property type="term" value="F:metal ion binding"/>
    <property type="evidence" value="ECO:0007669"/>
    <property type="project" value="UniProtKB-KW"/>
</dbReference>
<dbReference type="PANTHER" id="PTHR10422">
    <property type="entry name" value="CYTOCHROME C OXIDASE SUBUNIT 1"/>
    <property type="match status" value="1"/>
</dbReference>
<feature type="transmembrane region" description="Helical" evidence="20">
    <location>
        <begin position="277"/>
        <end position="297"/>
    </location>
</feature>
<dbReference type="Pfam" id="PF00115">
    <property type="entry name" value="COX1"/>
    <property type="match status" value="1"/>
</dbReference>
<dbReference type="SUPFAM" id="SSF81442">
    <property type="entry name" value="Cytochrome c oxidase subunit I-like"/>
    <property type="match status" value="1"/>
</dbReference>
<dbReference type="RefSeq" id="WP_132316861.1">
    <property type="nucleotide sequence ID" value="NZ_FWZT01000004.1"/>
</dbReference>
<dbReference type="InterPro" id="IPR023615">
    <property type="entry name" value="Cyt_c_Oxase_su1_BS"/>
</dbReference>
<evidence type="ECO:0000256" key="9">
    <source>
        <dbReference type="ARBA" id="ARBA00022692"/>
    </source>
</evidence>
<feature type="transmembrane region" description="Helical" evidence="20">
    <location>
        <begin position="205"/>
        <end position="228"/>
    </location>
</feature>
<evidence type="ECO:0000313" key="24">
    <source>
        <dbReference type="Proteomes" id="UP000192907"/>
    </source>
</evidence>
<evidence type="ECO:0000256" key="6">
    <source>
        <dbReference type="ARBA" id="ARBA00022475"/>
    </source>
</evidence>
<keyword evidence="7 18" id="KW-0349">Heme</keyword>
<evidence type="ECO:0000256" key="13">
    <source>
        <dbReference type="ARBA" id="ARBA00022989"/>
    </source>
</evidence>
<dbReference type="GO" id="GO:0020037">
    <property type="term" value="F:heme binding"/>
    <property type="evidence" value="ECO:0007669"/>
    <property type="project" value="InterPro"/>
</dbReference>
<dbReference type="GO" id="GO:0005886">
    <property type="term" value="C:plasma membrane"/>
    <property type="evidence" value="ECO:0007669"/>
    <property type="project" value="UniProtKB-SubCell"/>
</dbReference>
<keyword evidence="11" id="KW-1278">Translocase</keyword>
<dbReference type="PANTHER" id="PTHR10422:SF29">
    <property type="entry name" value="CYTOCHROME C OXIDASE SUBUNIT 1 HOMOLOG, BACTEROID"/>
    <property type="match status" value="1"/>
</dbReference>
<keyword evidence="6" id="KW-1003">Cell membrane</keyword>
<dbReference type="InterPro" id="IPR036927">
    <property type="entry name" value="Cyt_c_oxase-like_su1_sf"/>
</dbReference>
<dbReference type="GO" id="GO:0015990">
    <property type="term" value="P:electron transport coupled proton transport"/>
    <property type="evidence" value="ECO:0007669"/>
    <property type="project" value="TreeGrafter"/>
</dbReference>
<feature type="transmembrane region" description="Helical" evidence="20">
    <location>
        <begin position="387"/>
        <end position="410"/>
    </location>
</feature>
<evidence type="ECO:0000256" key="18">
    <source>
        <dbReference type="PIRSR" id="PIRSR604677-50"/>
    </source>
</evidence>
<evidence type="ECO:0000256" key="16">
    <source>
        <dbReference type="ARBA" id="ARBA00023136"/>
    </source>
</evidence>
<keyword evidence="12 19" id="KW-0249">Electron transport</keyword>
<protein>
    <recommendedName>
        <fullName evidence="4">cytochrome-c oxidase</fullName>
        <ecNumber evidence="4">7.1.1.9</ecNumber>
    </recommendedName>
</protein>
<dbReference type="STRING" id="1513793.SAMN06296036_104102"/>
<sequence>MSQTTLNHEQIYDDRAARLFLWATLIWGIIGMTVGALAALQLAFWPANGGISYITFGRIRPIHTDAMIFAFAGNSIFAGMYYSLQRLCKRRLFSDMLTSIHFWGWQAIILATAVTLALGITQGKEYAEMEWPIDLAIAVVWVIMAVNVFGTIALRKVEHLYVAIWFYLASIITIAMLHIVNNLAIPVGMFKSYSLFAGVQDALVQWWYGHNAVGFLLTTPFLGIMYYFIPKAVDRPVYSYRLSILHFWALIFVYIWAGPHHLLYTSLPEWAQSVGMVFSLVLIAPSWGGMINGLLTMRSSWDKIREEPVLKFYVMALTFYGMATLEGPLLSIKSLNLLSHYTDWTIAHVHGGALGWVGGMVFGMVYWLAPKLWGTELYSKKLANTHFWVATIGLLLYVTSMWTAGITQGLMWMSTTEEGLLKYPNFLETVLALIPLYWIRLIGGSMYLAGAVLCLYNVFKTAQQGQAVDGKVEDTGDRHVKPRTLHERLEGKAFHLTAAAFIAVIIGGVVEFIPAFMMETKAPVSTVVTPYTPLELHGRDIYIREGCYNCHSQMVRTFQKEELRYGPHSEDYEFVYDHNFQWGSKRTGPDLHRVGGKYPDLWHYRHMLDPRSTSPGSIMPAYPWLIEDDADLELLSVKLDALRKLGVPYEKAVIANPMSSYEAQAKEIVDRLAADGVTVDERKEIVAMIAYLQKLGTERGKDERPDQNNTAER</sequence>
<evidence type="ECO:0000256" key="2">
    <source>
        <dbReference type="ARBA" id="ARBA00004651"/>
    </source>
</evidence>
<keyword evidence="24" id="KW-1185">Reference proteome</keyword>
<comment type="cofactor">
    <cofactor evidence="18">
        <name>Cu(2+)</name>
        <dbReference type="ChEBI" id="CHEBI:29036"/>
    </cofactor>
    <text evidence="18">Binds 1 copper ion per subunit, denoted as copper B.</text>
</comment>
<dbReference type="NCBIfam" id="NF011055">
    <property type="entry name" value="PRK14487.1"/>
    <property type="match status" value="1"/>
</dbReference>
<dbReference type="NCBIfam" id="TIGR00781">
    <property type="entry name" value="ccoO"/>
    <property type="match status" value="1"/>
</dbReference>
<dbReference type="PROSITE" id="PS00077">
    <property type="entry name" value="COX1_CUB"/>
    <property type="match status" value="1"/>
</dbReference>
<dbReference type="GO" id="GO:0006119">
    <property type="term" value="P:oxidative phosphorylation"/>
    <property type="evidence" value="ECO:0007669"/>
    <property type="project" value="UniProtKB-UniPathway"/>
</dbReference>
<dbReference type="PROSITE" id="PS50855">
    <property type="entry name" value="COX1"/>
    <property type="match status" value="1"/>
</dbReference>
<evidence type="ECO:0000256" key="12">
    <source>
        <dbReference type="ARBA" id="ARBA00022982"/>
    </source>
</evidence>
<evidence type="ECO:0000256" key="8">
    <source>
        <dbReference type="ARBA" id="ARBA00022660"/>
    </source>
</evidence>
<feature type="domain" description="Cytochrome c" evidence="22">
    <location>
        <begin position="533"/>
        <end position="696"/>
    </location>
</feature>
<keyword evidence="8 19" id="KW-0679">Respiratory chain</keyword>
<comment type="cofactor">
    <cofactor evidence="18">
        <name>heme</name>
        <dbReference type="ChEBI" id="CHEBI:30413"/>
    </cofactor>
    <text evidence="18">Binds 2 heme groups per subunit, denoted as high- and low-spin.</text>
</comment>
<feature type="transmembrane region" description="Helical" evidence="20">
    <location>
        <begin position="161"/>
        <end position="185"/>
    </location>
</feature>
<feature type="transmembrane region" description="Helical" evidence="20">
    <location>
        <begin position="430"/>
        <end position="456"/>
    </location>
</feature>